<gene>
    <name evidence="1" type="ORF">FHP25_16085</name>
</gene>
<dbReference type="EMBL" id="VDUZ01000017">
    <property type="protein sequence ID" value="TXL74601.1"/>
    <property type="molecule type" value="Genomic_DNA"/>
</dbReference>
<reference evidence="1 2" key="1">
    <citation type="submission" date="2019-06" db="EMBL/GenBank/DDBJ databases">
        <title>New taxonomy in bacterial strain CC-CFT640, isolated from vineyard.</title>
        <authorList>
            <person name="Lin S.-Y."/>
            <person name="Tsai C.-F."/>
            <person name="Young C.-C."/>
        </authorList>
    </citation>
    <scope>NUCLEOTIDE SEQUENCE [LARGE SCALE GENOMIC DNA]</scope>
    <source>
        <strain evidence="1 2">CC-CFT640</strain>
    </source>
</reference>
<dbReference type="Proteomes" id="UP000321638">
    <property type="component" value="Unassembled WGS sequence"/>
</dbReference>
<organism evidence="1 2">
    <name type="scientific">Vineibacter terrae</name>
    <dbReference type="NCBI Taxonomy" id="2586908"/>
    <lineage>
        <taxon>Bacteria</taxon>
        <taxon>Pseudomonadati</taxon>
        <taxon>Pseudomonadota</taxon>
        <taxon>Alphaproteobacteria</taxon>
        <taxon>Hyphomicrobiales</taxon>
        <taxon>Vineibacter</taxon>
    </lineage>
</organism>
<protein>
    <submittedName>
        <fullName evidence="1">Uncharacterized protein</fullName>
    </submittedName>
</protein>
<accession>A0A5C8PKY7</accession>
<sequence>MKQSCAGKSLRQKDRDHIAAELPETLSSCDFKGLRMVKITPENGQKLPETLAARAATASRDVRTRVGANGESKNDIMNSAPKNWASRQYHFLN</sequence>
<evidence type="ECO:0000313" key="1">
    <source>
        <dbReference type="EMBL" id="TXL74601.1"/>
    </source>
</evidence>
<proteinExistence type="predicted"/>
<dbReference type="RefSeq" id="WP_147847976.1">
    <property type="nucleotide sequence ID" value="NZ_VDUZ01000017.1"/>
</dbReference>
<evidence type="ECO:0000313" key="2">
    <source>
        <dbReference type="Proteomes" id="UP000321638"/>
    </source>
</evidence>
<keyword evidence="2" id="KW-1185">Reference proteome</keyword>
<comment type="caution">
    <text evidence="1">The sequence shown here is derived from an EMBL/GenBank/DDBJ whole genome shotgun (WGS) entry which is preliminary data.</text>
</comment>
<dbReference type="AlphaFoldDB" id="A0A5C8PKY7"/>
<name>A0A5C8PKY7_9HYPH</name>